<evidence type="ECO:0000313" key="2">
    <source>
        <dbReference type="EMBL" id="PVH38271.1"/>
    </source>
</evidence>
<dbReference type="Gramene" id="PVH38271">
    <property type="protein sequence ID" value="PVH38271"/>
    <property type="gene ID" value="PAHAL_5G215900"/>
</dbReference>
<dbReference type="EMBL" id="CM008050">
    <property type="protein sequence ID" value="PVH38271.1"/>
    <property type="molecule type" value="Genomic_DNA"/>
</dbReference>
<dbReference type="AlphaFoldDB" id="A0A2T8IKR8"/>
<proteinExistence type="predicted"/>
<accession>A0A2T8IKR8</accession>
<feature type="compositionally biased region" description="Basic and acidic residues" evidence="1">
    <location>
        <begin position="1"/>
        <end position="19"/>
    </location>
</feature>
<dbReference type="Proteomes" id="UP000243499">
    <property type="component" value="Chromosome 5"/>
</dbReference>
<feature type="region of interest" description="Disordered" evidence="1">
    <location>
        <begin position="1"/>
        <end position="56"/>
    </location>
</feature>
<name>A0A2T8IKR8_9POAL</name>
<protein>
    <submittedName>
        <fullName evidence="2">Uncharacterized protein</fullName>
    </submittedName>
</protein>
<gene>
    <name evidence="2" type="ORF">PAHAL_5G215900</name>
</gene>
<feature type="region of interest" description="Disordered" evidence="1">
    <location>
        <begin position="74"/>
        <end position="95"/>
    </location>
</feature>
<feature type="compositionally biased region" description="Basic and acidic residues" evidence="1">
    <location>
        <begin position="39"/>
        <end position="54"/>
    </location>
</feature>
<organism evidence="2">
    <name type="scientific">Panicum hallii</name>
    <dbReference type="NCBI Taxonomy" id="206008"/>
    <lineage>
        <taxon>Eukaryota</taxon>
        <taxon>Viridiplantae</taxon>
        <taxon>Streptophyta</taxon>
        <taxon>Embryophyta</taxon>
        <taxon>Tracheophyta</taxon>
        <taxon>Spermatophyta</taxon>
        <taxon>Magnoliopsida</taxon>
        <taxon>Liliopsida</taxon>
        <taxon>Poales</taxon>
        <taxon>Poaceae</taxon>
        <taxon>PACMAD clade</taxon>
        <taxon>Panicoideae</taxon>
        <taxon>Panicodae</taxon>
        <taxon>Paniceae</taxon>
        <taxon>Panicinae</taxon>
        <taxon>Panicum</taxon>
        <taxon>Panicum sect. Panicum</taxon>
    </lineage>
</organism>
<reference evidence="2" key="1">
    <citation type="submission" date="2018-04" db="EMBL/GenBank/DDBJ databases">
        <title>WGS assembly of Panicum hallii.</title>
        <authorList>
            <person name="Lovell J."/>
            <person name="Jenkins J."/>
            <person name="Lowry D."/>
            <person name="Mamidi S."/>
            <person name="Sreedasyam A."/>
            <person name="Weng X."/>
            <person name="Barry K."/>
            <person name="Bonette J."/>
            <person name="Campitelli B."/>
            <person name="Daum C."/>
            <person name="Gordon S."/>
            <person name="Gould B."/>
            <person name="Lipzen A."/>
            <person name="Macqueen A."/>
            <person name="Palacio-Mejia J."/>
            <person name="Plott C."/>
            <person name="Shakirov E."/>
            <person name="Shu S."/>
            <person name="Yoshinaga Y."/>
            <person name="Zane M."/>
            <person name="Rokhsar D."/>
            <person name="Grimwood J."/>
            <person name="Schmutz J."/>
            <person name="Juenger T."/>
        </authorList>
    </citation>
    <scope>NUCLEOTIDE SEQUENCE [LARGE SCALE GENOMIC DNA]</scope>
    <source>
        <strain evidence="2">FIL2</strain>
    </source>
</reference>
<evidence type="ECO:0000256" key="1">
    <source>
        <dbReference type="SAM" id="MobiDB-lite"/>
    </source>
</evidence>
<sequence length="110" mass="12116">MRRHEITERRRGRGREMPRRRGVVGTREASVETLAGTGARERMHASTEPKEAQRARKTVAANCERGTGVAACCSTQPPRHGPRPPDAVSESAGTSWLPCCKRTPPCRRSP</sequence>